<keyword evidence="3" id="KW-1185">Reference proteome</keyword>
<sequence>MHRHRARMHGFPLGRRRPEEEEEEEEEEEKEEEEEEGGREEGVSPKPLGETLPARAVWQAPACGHGHSPSGSPRRPSAASGGASGGASGASGGLRRPRAASGGPQDGSKRLPSPSHLPPLARRRA</sequence>
<feature type="compositionally biased region" description="Low complexity" evidence="1">
    <location>
        <begin position="64"/>
        <end position="81"/>
    </location>
</feature>
<comment type="caution">
    <text evidence="2">The sequence shown here is derived from an EMBL/GenBank/DDBJ whole genome shotgun (WGS) entry which is preliminary data.</text>
</comment>
<protein>
    <submittedName>
        <fullName evidence="2">Uncharacterized protein</fullName>
    </submittedName>
</protein>
<name>A0ABN9TDM6_9DINO</name>
<proteinExistence type="predicted"/>
<evidence type="ECO:0000313" key="2">
    <source>
        <dbReference type="EMBL" id="CAK0843862.1"/>
    </source>
</evidence>
<evidence type="ECO:0000313" key="3">
    <source>
        <dbReference type="Proteomes" id="UP001189429"/>
    </source>
</evidence>
<evidence type="ECO:0000256" key="1">
    <source>
        <dbReference type="SAM" id="MobiDB-lite"/>
    </source>
</evidence>
<feature type="region of interest" description="Disordered" evidence="1">
    <location>
        <begin position="1"/>
        <end position="125"/>
    </location>
</feature>
<accession>A0ABN9TDM6</accession>
<feature type="compositionally biased region" description="Acidic residues" evidence="1">
    <location>
        <begin position="20"/>
        <end position="38"/>
    </location>
</feature>
<feature type="compositionally biased region" description="Gly residues" evidence="1">
    <location>
        <begin position="82"/>
        <end position="92"/>
    </location>
</feature>
<dbReference type="Proteomes" id="UP001189429">
    <property type="component" value="Unassembled WGS sequence"/>
</dbReference>
<organism evidence="2 3">
    <name type="scientific">Prorocentrum cordatum</name>
    <dbReference type="NCBI Taxonomy" id="2364126"/>
    <lineage>
        <taxon>Eukaryota</taxon>
        <taxon>Sar</taxon>
        <taxon>Alveolata</taxon>
        <taxon>Dinophyceae</taxon>
        <taxon>Prorocentrales</taxon>
        <taxon>Prorocentraceae</taxon>
        <taxon>Prorocentrum</taxon>
    </lineage>
</organism>
<reference evidence="2" key="1">
    <citation type="submission" date="2023-10" db="EMBL/GenBank/DDBJ databases">
        <authorList>
            <person name="Chen Y."/>
            <person name="Shah S."/>
            <person name="Dougan E. K."/>
            <person name="Thang M."/>
            <person name="Chan C."/>
        </authorList>
    </citation>
    <scope>NUCLEOTIDE SEQUENCE [LARGE SCALE GENOMIC DNA]</scope>
</reference>
<gene>
    <name evidence="2" type="ORF">PCOR1329_LOCUS38082</name>
</gene>
<dbReference type="EMBL" id="CAUYUJ010014615">
    <property type="protein sequence ID" value="CAK0843862.1"/>
    <property type="molecule type" value="Genomic_DNA"/>
</dbReference>